<dbReference type="Proteomes" id="UP000092461">
    <property type="component" value="Unassembled WGS sequence"/>
</dbReference>
<dbReference type="AlphaFoldDB" id="A0A1B0CWE6"/>
<evidence type="ECO:0000256" key="1">
    <source>
        <dbReference type="SAM" id="MobiDB-lite"/>
    </source>
</evidence>
<name>A0A1B0CWE6_LUTLO</name>
<dbReference type="VEuPathDB" id="VectorBase:LLONM1_006369"/>
<evidence type="ECO:0000313" key="3">
    <source>
        <dbReference type="Proteomes" id="UP000092461"/>
    </source>
</evidence>
<feature type="region of interest" description="Disordered" evidence="1">
    <location>
        <begin position="1"/>
        <end position="71"/>
    </location>
</feature>
<feature type="region of interest" description="Disordered" evidence="1">
    <location>
        <begin position="90"/>
        <end position="113"/>
    </location>
</feature>
<evidence type="ECO:0000313" key="2">
    <source>
        <dbReference type="EnsemblMetazoa" id="LLOJ009330-PA"/>
    </source>
</evidence>
<keyword evidence="3" id="KW-1185">Reference proteome</keyword>
<proteinExistence type="predicted"/>
<dbReference type="EMBL" id="AJWK01032290">
    <property type="status" value="NOT_ANNOTATED_CDS"/>
    <property type="molecule type" value="Genomic_DNA"/>
</dbReference>
<sequence length="385" mass="43143">MSELTPEEIRQRRLRRLGMGEPTRDAQESGARGTSVSSSTESGNSREKISACGEERQSSLELVEHRQKQQKIDTELNNEVVLTTVDQHSVNNNYRGNLGDEGKTPTASSTTDNQVVVEEHQRMETDECLEGDKLGDCDSGIENMETEDCSESAKAIAPNAEILLDNRGNTQLEMEIYLSKVLNATWAEHCKGAIIVKEVATEYMDSFEEVPDVEDLTSRVLVNVIQYYMEGFLRKSSADFAVNVAPSGDGKPPMEAFERRMGALDYLVRCYDVIRGECYNLTASKRINTPELMAFLDMVKVQILQHAVLVLNGTIRSVKDPAERGKIPERSPLLQLMLEKTIDGDFLQNFIAHTYKNVDVFREMFEPVLRDSLPGHAEGNCVVRI</sequence>
<feature type="compositionally biased region" description="Low complexity" evidence="1">
    <location>
        <begin position="32"/>
        <end position="43"/>
    </location>
</feature>
<accession>A0A1B0CWE6</accession>
<feature type="compositionally biased region" description="Basic and acidic residues" evidence="1">
    <location>
        <begin position="44"/>
        <end position="71"/>
    </location>
</feature>
<dbReference type="EnsemblMetazoa" id="LLOJ009330-RA">
    <property type="protein sequence ID" value="LLOJ009330-PA"/>
    <property type="gene ID" value="LLOJ009330"/>
</dbReference>
<protein>
    <submittedName>
        <fullName evidence="2">Uncharacterized protein</fullName>
    </submittedName>
</protein>
<reference evidence="2" key="1">
    <citation type="submission" date="2020-05" db="UniProtKB">
        <authorList>
            <consortium name="EnsemblMetazoa"/>
        </authorList>
    </citation>
    <scope>IDENTIFICATION</scope>
    <source>
        <strain evidence="2">Jacobina</strain>
    </source>
</reference>
<dbReference type="VEuPathDB" id="VectorBase:LLOJ009330"/>
<organism evidence="2 3">
    <name type="scientific">Lutzomyia longipalpis</name>
    <name type="common">Sand fly</name>
    <dbReference type="NCBI Taxonomy" id="7200"/>
    <lineage>
        <taxon>Eukaryota</taxon>
        <taxon>Metazoa</taxon>
        <taxon>Ecdysozoa</taxon>
        <taxon>Arthropoda</taxon>
        <taxon>Hexapoda</taxon>
        <taxon>Insecta</taxon>
        <taxon>Pterygota</taxon>
        <taxon>Neoptera</taxon>
        <taxon>Endopterygota</taxon>
        <taxon>Diptera</taxon>
        <taxon>Nematocera</taxon>
        <taxon>Psychodoidea</taxon>
        <taxon>Psychodidae</taxon>
        <taxon>Lutzomyia</taxon>
        <taxon>Lutzomyia</taxon>
    </lineage>
</organism>